<dbReference type="GeneID" id="7826125"/>
<evidence type="ECO:0000256" key="5">
    <source>
        <dbReference type="ARBA" id="ARBA00022723"/>
    </source>
</evidence>
<gene>
    <name evidence="15" type="ORF">TTHERM_00265100</name>
</gene>
<dbReference type="SUPFAM" id="SSF81660">
    <property type="entry name" value="Metal cation-transporting ATPase, ATP-binding domain N"/>
    <property type="match status" value="1"/>
</dbReference>
<dbReference type="Gene3D" id="2.70.150.10">
    <property type="entry name" value="Calcium-transporting ATPase, cytoplasmic transduction domain A"/>
    <property type="match status" value="1"/>
</dbReference>
<feature type="transmembrane region" description="Helical" evidence="13">
    <location>
        <begin position="1011"/>
        <end position="1036"/>
    </location>
</feature>
<evidence type="ECO:0000256" key="13">
    <source>
        <dbReference type="SAM" id="Phobius"/>
    </source>
</evidence>
<dbReference type="NCBIfam" id="TIGR01494">
    <property type="entry name" value="ATPase_P-type"/>
    <property type="match status" value="2"/>
</dbReference>
<dbReference type="eggNOG" id="KOG0208">
    <property type="taxonomic scope" value="Eukaryota"/>
</dbReference>
<dbReference type="KEGG" id="tet:TTHERM_00265100"/>
<dbReference type="NCBIfam" id="TIGR01657">
    <property type="entry name" value="P-ATPase-V"/>
    <property type="match status" value="1"/>
</dbReference>
<feature type="transmembrane region" description="Helical" evidence="13">
    <location>
        <begin position="1056"/>
        <end position="1079"/>
    </location>
</feature>
<dbReference type="STRING" id="312017.Q22TY0"/>
<keyword evidence="6" id="KW-0547">Nucleotide-binding</keyword>
<keyword evidence="5" id="KW-0479">Metal-binding</keyword>
<dbReference type="InterPro" id="IPR023298">
    <property type="entry name" value="ATPase_P-typ_TM_dom_sf"/>
</dbReference>
<dbReference type="GO" id="GO:0046872">
    <property type="term" value="F:metal ion binding"/>
    <property type="evidence" value="ECO:0007669"/>
    <property type="project" value="UniProtKB-KW"/>
</dbReference>
<protein>
    <submittedName>
        <fullName evidence="15">ATPase, P-type (Transporting), HAD superfamily, protein</fullName>
    </submittedName>
</protein>
<feature type="transmembrane region" description="Helical" evidence="13">
    <location>
        <begin position="1091"/>
        <end position="1110"/>
    </location>
</feature>
<proteinExistence type="inferred from homology"/>
<dbReference type="SUPFAM" id="SSF81665">
    <property type="entry name" value="Calcium ATPase, transmembrane domain M"/>
    <property type="match status" value="1"/>
</dbReference>
<keyword evidence="16" id="KW-1185">Reference proteome</keyword>
<dbReference type="GO" id="GO:0140358">
    <property type="term" value="F:P-type transmembrane transporter activity"/>
    <property type="evidence" value="ECO:0007669"/>
    <property type="project" value="InterPro"/>
</dbReference>
<feature type="transmembrane region" description="Helical" evidence="13">
    <location>
        <begin position="405"/>
        <end position="424"/>
    </location>
</feature>
<dbReference type="SFLD" id="SFLDS00003">
    <property type="entry name" value="Haloacid_Dehalogenase"/>
    <property type="match status" value="1"/>
</dbReference>
<dbReference type="InterPro" id="IPR023214">
    <property type="entry name" value="HAD_sf"/>
</dbReference>
<evidence type="ECO:0000256" key="12">
    <source>
        <dbReference type="ARBA" id="ARBA00049360"/>
    </source>
</evidence>
<evidence type="ECO:0000256" key="8">
    <source>
        <dbReference type="ARBA" id="ARBA00022842"/>
    </source>
</evidence>
<feature type="transmembrane region" description="Helical" evidence="13">
    <location>
        <begin position="972"/>
        <end position="990"/>
    </location>
</feature>
<evidence type="ECO:0000256" key="6">
    <source>
        <dbReference type="ARBA" id="ARBA00022741"/>
    </source>
</evidence>
<dbReference type="SFLD" id="SFLDG00002">
    <property type="entry name" value="C1.7:_P-type_atpase_like"/>
    <property type="match status" value="1"/>
</dbReference>
<sequence>MNKVSDSKTSEGRQAVIVHASNVEGGCHVKEVFLLQIKTSRIALTILLSILTGFLFALFLRWSFKLRKNFLYEKVYQMRDATHFLVCNEDGTELIENKVEFKLRNWKNNQVEVQIGFKSRKLDYIYHNQKEKKQQEESKIKDEENIIQNSQYDNSIPYFKAVEYPICEIPLSQMSEKQYLSESQVSEFRKEYGSCEKKIEIPSIFEFLIQEMTSPFYFLQYASVVVWFMQNYIQFSVIIISVQFSITIFNYIMTRVSLLKIKKMALLDHQVRVFREGSTEQGQLIDSKYLVTGDIIELEEKMTIPCDCLLIQGELLMNEVSLTGESIPIPKVSIASNENLPFNYDSVDHKKHYLFDGTVIFQTKSSQSSKILAKVVRVGFTSFKGQILRSILYPRPTEFDFVKNSLLFFIGFAVLQFAIYLARVPKMYDIEISVITYFYRLFDTLTWTLPPFLPIFQSLSLSFALMRLRVHNIFGIEPQKTMIAGKITYMCFDKTGTLTTNGIEVNGYFDENLGKMITLDDLKQQSLESIAKSIHFKLFATCHGAYLMNGQLVGDMLDIEMMKYSQFKLENSSDISIKFKAGFQDTKLEVLQMFEFDSSLQRMSTIVRDQGKKYAFLKGAPEMVKELCIPSTIPSNFTEKLNVLSLKGFRILGLSYRELNENENPQAMQRQDLEKNLNFLGFLVLENKLKPDTADCIQRLKEGGIECKIISGDNPLTTLQTGSECNILDENNKVYFIDAAPCSNALRSKLVVQKVENEHIEMVNNSDEQERSFEILDQLIANNEQIVITGKVLDYFEKTFQMMTGSETEIELCHYSHLFSNKNKNTKLNTETETLKSFNRTLEEKLILYCNLIVNTSIFARMRPEQKRRIIEILQSQHLRVGMIGDGANDCEAIKQGDIGISFAAADAALTAPFSSNDDSIKCVETILLDGRATLTNNIEIFRVIIIQNSLKFMGCVVMMEEAQNFGDFQFTYLSFFCGMPLMALLAISRPNKKLSPHIPDDKFYKLPNQISIYSQILIYSISLIIGCIVLKAQPWHTPTYTLEEFQGVFIFRKEGALNSIVFLMINLFYMSSGFSYFISSPFKLKIYRNYLLSIYLLAYSIYGIIVIARPEHQIPDFLIYKQLHDKYDFMGYILLITLVACSSAIIIEDFIIKKFLIFKEFSIQNFIHYTKFKTAVKQ</sequence>
<evidence type="ECO:0000256" key="9">
    <source>
        <dbReference type="ARBA" id="ARBA00022967"/>
    </source>
</evidence>
<dbReference type="EMBL" id="GG662830">
    <property type="protein sequence ID" value="EAR88907.2"/>
    <property type="molecule type" value="Genomic_DNA"/>
</dbReference>
<dbReference type="InterPro" id="IPR001757">
    <property type="entry name" value="P_typ_ATPase"/>
</dbReference>
<dbReference type="Proteomes" id="UP000009168">
    <property type="component" value="Unassembled WGS sequence"/>
</dbReference>
<dbReference type="InterPro" id="IPR036412">
    <property type="entry name" value="HAD-like_sf"/>
</dbReference>
<dbReference type="InterPro" id="IPR018303">
    <property type="entry name" value="ATPase_P-typ_P_site"/>
</dbReference>
<dbReference type="GO" id="GO:0016020">
    <property type="term" value="C:membrane"/>
    <property type="evidence" value="ECO:0007669"/>
    <property type="project" value="UniProtKB-SubCell"/>
</dbReference>
<feature type="transmembrane region" description="Helical" evidence="13">
    <location>
        <begin position="42"/>
        <end position="64"/>
    </location>
</feature>
<keyword evidence="4 13" id="KW-0812">Transmembrane</keyword>
<organism evidence="15 16">
    <name type="scientific">Tetrahymena thermophila (strain SB210)</name>
    <dbReference type="NCBI Taxonomy" id="312017"/>
    <lineage>
        <taxon>Eukaryota</taxon>
        <taxon>Sar</taxon>
        <taxon>Alveolata</taxon>
        <taxon>Ciliophora</taxon>
        <taxon>Intramacronucleata</taxon>
        <taxon>Oligohymenophorea</taxon>
        <taxon>Hymenostomatida</taxon>
        <taxon>Tetrahymenina</taxon>
        <taxon>Tetrahymenidae</taxon>
        <taxon>Tetrahymena</taxon>
    </lineage>
</organism>
<dbReference type="Gene3D" id="3.40.50.1000">
    <property type="entry name" value="HAD superfamily/HAD-like"/>
    <property type="match status" value="1"/>
</dbReference>
<evidence type="ECO:0000256" key="3">
    <source>
        <dbReference type="ARBA" id="ARBA00022553"/>
    </source>
</evidence>
<dbReference type="RefSeq" id="XP_001009152.2">
    <property type="nucleotide sequence ID" value="XM_001009152.2"/>
</dbReference>
<dbReference type="InterPro" id="IPR059000">
    <property type="entry name" value="ATPase_P-type_domA"/>
</dbReference>
<dbReference type="GO" id="GO:0019829">
    <property type="term" value="F:ATPase-coupled monoatomic cation transmembrane transporter activity"/>
    <property type="evidence" value="ECO:0007669"/>
    <property type="project" value="TreeGrafter"/>
</dbReference>
<keyword evidence="7" id="KW-0067">ATP-binding</keyword>
<evidence type="ECO:0000259" key="14">
    <source>
        <dbReference type="Pfam" id="PF00122"/>
    </source>
</evidence>
<dbReference type="SUPFAM" id="SSF56784">
    <property type="entry name" value="HAD-like"/>
    <property type="match status" value="1"/>
</dbReference>
<dbReference type="PANTHER" id="PTHR45630">
    <property type="entry name" value="CATION-TRANSPORTING ATPASE-RELATED"/>
    <property type="match status" value="1"/>
</dbReference>
<feature type="transmembrane region" description="Helical" evidence="13">
    <location>
        <begin position="1130"/>
        <end position="1153"/>
    </location>
</feature>
<evidence type="ECO:0000313" key="15">
    <source>
        <dbReference type="EMBL" id="EAR88907.2"/>
    </source>
</evidence>
<dbReference type="Pfam" id="PF13246">
    <property type="entry name" value="Cation_ATPase"/>
    <property type="match status" value="1"/>
</dbReference>
<dbReference type="PANTHER" id="PTHR45630:SF8">
    <property type="entry name" value="CATION-TRANSPORTING ATPASE"/>
    <property type="match status" value="1"/>
</dbReference>
<dbReference type="GO" id="GO:0005524">
    <property type="term" value="F:ATP binding"/>
    <property type="evidence" value="ECO:0007669"/>
    <property type="project" value="UniProtKB-KW"/>
</dbReference>
<keyword evidence="8" id="KW-0460">Magnesium</keyword>
<dbReference type="InterPro" id="IPR044492">
    <property type="entry name" value="P_typ_ATPase_HD_dom"/>
</dbReference>
<dbReference type="Pfam" id="PF00122">
    <property type="entry name" value="E1-E2_ATPase"/>
    <property type="match status" value="1"/>
</dbReference>
<feature type="transmembrane region" description="Helical" evidence="13">
    <location>
        <begin position="444"/>
        <end position="466"/>
    </location>
</feature>
<accession>Q22TY0</accession>
<dbReference type="InterPro" id="IPR023299">
    <property type="entry name" value="ATPase_P-typ_cyto_dom_N"/>
</dbReference>
<reference evidence="16" key="1">
    <citation type="journal article" date="2006" name="PLoS Biol.">
        <title>Macronuclear genome sequence of the ciliate Tetrahymena thermophila, a model eukaryote.</title>
        <authorList>
            <person name="Eisen J.A."/>
            <person name="Coyne R.S."/>
            <person name="Wu M."/>
            <person name="Wu D."/>
            <person name="Thiagarajan M."/>
            <person name="Wortman J.R."/>
            <person name="Badger J.H."/>
            <person name="Ren Q."/>
            <person name="Amedeo P."/>
            <person name="Jones K.M."/>
            <person name="Tallon L.J."/>
            <person name="Delcher A.L."/>
            <person name="Salzberg S.L."/>
            <person name="Silva J.C."/>
            <person name="Haas B.J."/>
            <person name="Majoros W.H."/>
            <person name="Farzad M."/>
            <person name="Carlton J.M."/>
            <person name="Smith R.K. Jr."/>
            <person name="Garg J."/>
            <person name="Pearlman R.E."/>
            <person name="Karrer K.M."/>
            <person name="Sun L."/>
            <person name="Manning G."/>
            <person name="Elde N.C."/>
            <person name="Turkewitz A.P."/>
            <person name="Asai D.J."/>
            <person name="Wilkes D.E."/>
            <person name="Wang Y."/>
            <person name="Cai H."/>
            <person name="Collins K."/>
            <person name="Stewart B.A."/>
            <person name="Lee S.R."/>
            <person name="Wilamowska K."/>
            <person name="Weinberg Z."/>
            <person name="Ruzzo W.L."/>
            <person name="Wloga D."/>
            <person name="Gaertig J."/>
            <person name="Frankel J."/>
            <person name="Tsao C.-C."/>
            <person name="Gorovsky M.A."/>
            <person name="Keeling P.J."/>
            <person name="Waller R.F."/>
            <person name="Patron N.J."/>
            <person name="Cherry J.M."/>
            <person name="Stover N.A."/>
            <person name="Krieger C.J."/>
            <person name="del Toro C."/>
            <person name="Ryder H.F."/>
            <person name="Williamson S.C."/>
            <person name="Barbeau R.A."/>
            <person name="Hamilton E.P."/>
            <person name="Orias E."/>
        </authorList>
    </citation>
    <scope>NUCLEOTIDE SEQUENCE [LARGE SCALE GENOMIC DNA]</scope>
    <source>
        <strain evidence="16">SB210</strain>
    </source>
</reference>
<dbReference type="OrthoDB" id="10256233at2759"/>
<keyword evidence="3" id="KW-0597">Phosphoprotein</keyword>
<dbReference type="InParanoid" id="Q22TY0"/>
<dbReference type="GO" id="GO:0016887">
    <property type="term" value="F:ATP hydrolysis activity"/>
    <property type="evidence" value="ECO:0007669"/>
    <property type="project" value="InterPro"/>
</dbReference>
<dbReference type="InterPro" id="IPR006544">
    <property type="entry name" value="P-type_TPase_V"/>
</dbReference>
<evidence type="ECO:0000256" key="7">
    <source>
        <dbReference type="ARBA" id="ARBA00022840"/>
    </source>
</evidence>
<evidence type="ECO:0000256" key="10">
    <source>
        <dbReference type="ARBA" id="ARBA00022989"/>
    </source>
</evidence>
<evidence type="ECO:0000256" key="2">
    <source>
        <dbReference type="ARBA" id="ARBA00006000"/>
    </source>
</evidence>
<dbReference type="SFLD" id="SFLDF00027">
    <property type="entry name" value="p-type_atpase"/>
    <property type="match status" value="1"/>
</dbReference>
<feature type="domain" description="P-type ATPase A" evidence="14">
    <location>
        <begin position="266"/>
        <end position="391"/>
    </location>
</feature>
<evidence type="ECO:0000313" key="16">
    <source>
        <dbReference type="Proteomes" id="UP000009168"/>
    </source>
</evidence>
<feature type="transmembrane region" description="Helical" evidence="13">
    <location>
        <begin position="235"/>
        <end position="253"/>
    </location>
</feature>
<keyword evidence="10 13" id="KW-1133">Transmembrane helix</keyword>
<evidence type="ECO:0000256" key="11">
    <source>
        <dbReference type="ARBA" id="ARBA00023136"/>
    </source>
</evidence>
<dbReference type="HOGENOM" id="CLU_001828_0_0_1"/>
<comment type="similarity">
    <text evidence="2">Belongs to the cation transport ATPase (P-type) (TC 3.A.3) family. Type V subfamily.</text>
</comment>
<dbReference type="Gene3D" id="3.40.1110.10">
    <property type="entry name" value="Calcium-transporting ATPase, cytoplasmic domain N"/>
    <property type="match status" value="1"/>
</dbReference>
<dbReference type="InterPro" id="IPR008250">
    <property type="entry name" value="ATPase_P-typ_transduc_dom_A_sf"/>
</dbReference>
<dbReference type="PRINTS" id="PR00119">
    <property type="entry name" value="CATATPASE"/>
</dbReference>
<dbReference type="AlphaFoldDB" id="Q22TY0"/>
<comment type="subcellular location">
    <subcellularLocation>
        <location evidence="1">Membrane</location>
        <topology evidence="1">Multi-pass membrane protein</topology>
    </subcellularLocation>
</comment>
<dbReference type="SUPFAM" id="SSF81653">
    <property type="entry name" value="Calcium ATPase, transduction domain A"/>
    <property type="match status" value="1"/>
</dbReference>
<evidence type="ECO:0000256" key="4">
    <source>
        <dbReference type="ARBA" id="ARBA00022692"/>
    </source>
</evidence>
<keyword evidence="11 13" id="KW-0472">Membrane</keyword>
<comment type="catalytic activity">
    <reaction evidence="12">
        <text>ATP + H2O = ADP + phosphate + H(+)</text>
        <dbReference type="Rhea" id="RHEA:13065"/>
        <dbReference type="ChEBI" id="CHEBI:15377"/>
        <dbReference type="ChEBI" id="CHEBI:15378"/>
        <dbReference type="ChEBI" id="CHEBI:30616"/>
        <dbReference type="ChEBI" id="CHEBI:43474"/>
        <dbReference type="ChEBI" id="CHEBI:456216"/>
    </reaction>
</comment>
<name>Q22TY0_TETTS</name>
<dbReference type="PROSITE" id="PS00154">
    <property type="entry name" value="ATPASE_E1_E2"/>
    <property type="match status" value="1"/>
</dbReference>
<evidence type="ECO:0000256" key="1">
    <source>
        <dbReference type="ARBA" id="ARBA00004141"/>
    </source>
</evidence>
<keyword evidence="9" id="KW-1278">Translocase</keyword>